<keyword evidence="2" id="KW-1185">Reference proteome</keyword>
<dbReference type="VEuPathDB" id="FungiDB:TEQG_08196"/>
<dbReference type="AlphaFoldDB" id="F2Q528"/>
<gene>
    <name evidence="1" type="ORF">TEQG_08196</name>
</gene>
<reference evidence="2" key="1">
    <citation type="journal article" date="2012" name="MBio">
        <title>Comparative genome analysis of Trichophyton rubrum and related dermatophytes reveals candidate genes involved in infection.</title>
        <authorList>
            <person name="Martinez D.A."/>
            <person name="Oliver B.G."/>
            <person name="Graeser Y."/>
            <person name="Goldberg J.M."/>
            <person name="Li W."/>
            <person name="Martinez-Rossi N.M."/>
            <person name="Monod M."/>
            <person name="Shelest E."/>
            <person name="Barton R.C."/>
            <person name="Birch E."/>
            <person name="Brakhage A.A."/>
            <person name="Chen Z."/>
            <person name="Gurr S.J."/>
            <person name="Heiman D."/>
            <person name="Heitman J."/>
            <person name="Kosti I."/>
            <person name="Rossi A."/>
            <person name="Saif S."/>
            <person name="Samalova M."/>
            <person name="Saunders C.W."/>
            <person name="Shea T."/>
            <person name="Summerbell R.C."/>
            <person name="Xu J."/>
            <person name="Young S."/>
            <person name="Zeng Q."/>
            <person name="Birren B.W."/>
            <person name="Cuomo C.A."/>
            <person name="White T.C."/>
        </authorList>
    </citation>
    <scope>NUCLEOTIDE SEQUENCE [LARGE SCALE GENOMIC DNA]</scope>
    <source>
        <strain evidence="2">ATCC MYA-4606 / CBS 127.97</strain>
    </source>
</reference>
<evidence type="ECO:0000313" key="2">
    <source>
        <dbReference type="Proteomes" id="UP000009169"/>
    </source>
</evidence>
<dbReference type="EMBL" id="DS995798">
    <property type="protein sequence ID" value="EGE09246.1"/>
    <property type="molecule type" value="Genomic_DNA"/>
</dbReference>
<proteinExistence type="predicted"/>
<sequence length="109" mass="12740">MSYLSLLGELRSSGYSLYQIRGRQIADRSSLKTGASWGRKKEHHPSWKRRGCHIYGACCQHENGQQKYDRDNYEVYEIEDNVFHQSTNTTAQRTPSKNITRTYNTCLFD</sequence>
<accession>F2Q528</accession>
<organism evidence="1 2">
    <name type="scientific">Trichophyton equinum (strain ATCC MYA-4606 / CBS 127.97)</name>
    <name type="common">Horse ringworm fungus</name>
    <dbReference type="NCBI Taxonomy" id="559882"/>
    <lineage>
        <taxon>Eukaryota</taxon>
        <taxon>Fungi</taxon>
        <taxon>Dikarya</taxon>
        <taxon>Ascomycota</taxon>
        <taxon>Pezizomycotina</taxon>
        <taxon>Eurotiomycetes</taxon>
        <taxon>Eurotiomycetidae</taxon>
        <taxon>Onygenales</taxon>
        <taxon>Arthrodermataceae</taxon>
        <taxon>Trichophyton</taxon>
    </lineage>
</organism>
<dbReference type="Proteomes" id="UP000009169">
    <property type="component" value="Unassembled WGS sequence"/>
</dbReference>
<name>F2Q528_TRIEC</name>
<protein>
    <submittedName>
        <fullName evidence="1">Uncharacterized protein</fullName>
    </submittedName>
</protein>
<evidence type="ECO:0000313" key="1">
    <source>
        <dbReference type="EMBL" id="EGE09246.1"/>
    </source>
</evidence>
<dbReference type="HOGENOM" id="CLU_2185848_0_0_1"/>